<dbReference type="GO" id="GO:0006260">
    <property type="term" value="P:DNA replication"/>
    <property type="evidence" value="ECO:0007669"/>
    <property type="project" value="UniProtKB-KW"/>
</dbReference>
<evidence type="ECO:0000256" key="2">
    <source>
        <dbReference type="ARBA" id="ARBA00012417"/>
    </source>
</evidence>
<dbReference type="Pfam" id="PF07733">
    <property type="entry name" value="DNA_pol3_alpha"/>
    <property type="match status" value="1"/>
</dbReference>
<keyword evidence="5" id="KW-0548">Nucleotidyltransferase</keyword>
<comment type="subcellular location">
    <subcellularLocation>
        <location evidence="1">Cytoplasm</location>
    </subcellularLocation>
</comment>
<dbReference type="Pfam" id="PF02811">
    <property type="entry name" value="PHP"/>
    <property type="match status" value="1"/>
</dbReference>
<feature type="domain" description="Polymerase/histidinol phosphatase N-terminal" evidence="9">
    <location>
        <begin position="3"/>
        <end position="70"/>
    </location>
</feature>
<dbReference type="InterPro" id="IPR012340">
    <property type="entry name" value="NA-bd_OB-fold"/>
</dbReference>
<dbReference type="NCBIfam" id="NF005298">
    <property type="entry name" value="PRK06826.1"/>
    <property type="match status" value="1"/>
</dbReference>
<dbReference type="InterPro" id="IPR041931">
    <property type="entry name" value="DNA_pol3_alpha_thumb_dom"/>
</dbReference>
<dbReference type="InterPro" id="IPR003141">
    <property type="entry name" value="Pol/His_phosphatase_N"/>
</dbReference>
<dbReference type="InterPro" id="IPR040982">
    <property type="entry name" value="DNA_pol3_finger"/>
</dbReference>
<dbReference type="InterPro" id="IPR016195">
    <property type="entry name" value="Pol/histidinol_Pase-like"/>
</dbReference>
<dbReference type="Proteomes" id="UP000034316">
    <property type="component" value="Unassembled WGS sequence"/>
</dbReference>
<dbReference type="PANTHER" id="PTHR32294">
    <property type="entry name" value="DNA POLYMERASE III SUBUNIT ALPHA"/>
    <property type="match status" value="1"/>
</dbReference>
<evidence type="ECO:0000256" key="3">
    <source>
        <dbReference type="ARBA" id="ARBA00019114"/>
    </source>
</evidence>
<proteinExistence type="predicted"/>
<evidence type="ECO:0000313" key="11">
    <source>
        <dbReference type="Proteomes" id="UP000034316"/>
    </source>
</evidence>
<reference evidence="10 11" key="1">
    <citation type="journal article" date="2015" name="Nature">
        <title>rRNA introns, odd ribosomes, and small enigmatic genomes across a large radiation of phyla.</title>
        <authorList>
            <person name="Brown C.T."/>
            <person name="Hug L.A."/>
            <person name="Thomas B.C."/>
            <person name="Sharon I."/>
            <person name="Castelle C.J."/>
            <person name="Singh A."/>
            <person name="Wilkins M.J."/>
            <person name="Williams K.H."/>
            <person name="Banfield J.F."/>
        </authorList>
    </citation>
    <scope>NUCLEOTIDE SEQUENCE [LARGE SCALE GENOMIC DNA]</scope>
</reference>
<dbReference type="Gene3D" id="1.10.10.1600">
    <property type="entry name" value="Bacterial DNA polymerase III alpha subunit, thumb domain"/>
    <property type="match status" value="1"/>
</dbReference>
<keyword evidence="6" id="KW-0235">DNA replication</keyword>
<sequence length="1144" mass="129500">MYVSLHTHSHYSLLDGLAKIPDLVNRAKEIKMPALALTDHGVMYGAIEFYKTCQENNIKPIIGCEIYVAPRSHLKKESGIDNKYNHMTLLAKNELGYKNLTKIVSIAHLEGFYYKPRVDKKTIRKYAEGIIALSGCPAGILSQMSKKDKLEKISETALEWQEIFGQDNFYIEIQPHEQIDEIKKMNQTLRKVSQATKIPLVITTDSHYCLKNDQDAHEILLKINTASTGKEDSGMSLKDFHLHLHSDEEIRKLMPNDIKAIDNSGKIAEKIDFKFKFGEYVLPAFPLPDNKTDSFEYMKNLVDQGFKKRYKNSDTKAKKQVEYELEVIKKTGYADYFLIVSDMINWAKNQGIMVGPGRGSAAGSIVSYCLNITSLNPLDFQLIFERFLNPERISMPDIDVDYADDRRHEVIKYMVDKYGLDHVAQIITFGIMKSRMVVRDVTRALDYPYAIGDQIAKSIPMGMALELALKSSSDLLGLYNSNPDVKKVIDMALKLENVARHASTHAAGVVVSKEPLVNYLPLQRSTGSSEIASTQFSMYDVETIGLLKLDVLGLKNLTIMKNATRIINKVYGKKIDVDNLPLDDKKTFELFRKGDTVGVFQLESEGMRRYIKELQPNKIDDIMAMVALYRPGPMEFIPDYISGKISGKETQYLHPKLKPILENTYGIAVYQEQILQIARDIAGFSYGEADVLRKAIGKKIKKLLQEQRKKFVKGAIEFSQIDKTLAEKLFDFAEPFARYGFNRAHAACYAMIAYQTAYLKANYPAAFLAALLTSEQNDLDKIAVAVNEAEKQNIKVLPPNVNESFPEFAVVKTGKKETIRYGLMAIKNVGVKVAEIITQERIENGAYKDLKDFIKRLPTNVLNKKSLEALTFSGAFDSFAERNQIFESMEEILNYVKAKSKASKQPDLFGSTNTKVEDSPFELKTVEPANKRKILAWEKEFLGIYLTEHPLQEHMSYLKNLPLNTASLNDRLVGKEVYLAGILTECKKIITKNNANMMFCRLEDLVSSVELVIFPRILENYQSLLVPDSLVGVKGKVNLKDGDIKILVDEVEEINQQKIGAEIIKKHQANQTNQIIVTIPRNSKKSLLEKIKDILESNPGACQVILKIPINGNYFEKRLKTKVEPNTNLFQELKEIVGSNNFSI</sequence>
<dbReference type="EMBL" id="LBRB01000014">
    <property type="protein sequence ID" value="KKP88410.1"/>
    <property type="molecule type" value="Genomic_DNA"/>
</dbReference>
<dbReference type="Pfam" id="PF14579">
    <property type="entry name" value="HHH_6"/>
    <property type="match status" value="1"/>
</dbReference>
<evidence type="ECO:0000313" key="10">
    <source>
        <dbReference type="EMBL" id="KKP88410.1"/>
    </source>
</evidence>
<evidence type="ECO:0000256" key="1">
    <source>
        <dbReference type="ARBA" id="ARBA00004496"/>
    </source>
</evidence>
<protein>
    <recommendedName>
        <fullName evidence="3">DNA polymerase III subunit alpha</fullName>
        <ecNumber evidence="2">2.7.7.7</ecNumber>
    </recommendedName>
</protein>
<comment type="catalytic activity">
    <reaction evidence="8">
        <text>DNA(n) + a 2'-deoxyribonucleoside 5'-triphosphate = DNA(n+1) + diphosphate</text>
        <dbReference type="Rhea" id="RHEA:22508"/>
        <dbReference type="Rhea" id="RHEA-COMP:17339"/>
        <dbReference type="Rhea" id="RHEA-COMP:17340"/>
        <dbReference type="ChEBI" id="CHEBI:33019"/>
        <dbReference type="ChEBI" id="CHEBI:61560"/>
        <dbReference type="ChEBI" id="CHEBI:173112"/>
        <dbReference type="EC" id="2.7.7.7"/>
    </reaction>
</comment>
<keyword evidence="7" id="KW-0239">DNA-directed DNA polymerase</keyword>
<comment type="caution">
    <text evidence="10">The sequence shown here is derived from an EMBL/GenBank/DDBJ whole genome shotgun (WGS) entry which is preliminary data.</text>
</comment>
<evidence type="ECO:0000256" key="5">
    <source>
        <dbReference type="ARBA" id="ARBA00022695"/>
    </source>
</evidence>
<dbReference type="PANTHER" id="PTHR32294:SF0">
    <property type="entry name" value="DNA POLYMERASE III SUBUNIT ALPHA"/>
    <property type="match status" value="1"/>
</dbReference>
<evidence type="ECO:0000256" key="7">
    <source>
        <dbReference type="ARBA" id="ARBA00022932"/>
    </source>
</evidence>
<dbReference type="STRING" id="1618333.UR93_C0014G0002"/>
<dbReference type="InterPro" id="IPR004365">
    <property type="entry name" value="NA-bd_OB_tRNA"/>
</dbReference>
<evidence type="ECO:0000256" key="4">
    <source>
        <dbReference type="ARBA" id="ARBA00022679"/>
    </source>
</evidence>
<dbReference type="GO" id="GO:0005737">
    <property type="term" value="C:cytoplasm"/>
    <property type="evidence" value="ECO:0007669"/>
    <property type="project" value="UniProtKB-SubCell"/>
</dbReference>
<dbReference type="InterPro" id="IPR004013">
    <property type="entry name" value="PHP_dom"/>
</dbReference>
<dbReference type="GO" id="GO:0003676">
    <property type="term" value="F:nucleic acid binding"/>
    <property type="evidence" value="ECO:0007669"/>
    <property type="project" value="InterPro"/>
</dbReference>
<dbReference type="GO" id="GO:0008408">
    <property type="term" value="F:3'-5' exonuclease activity"/>
    <property type="evidence" value="ECO:0007669"/>
    <property type="project" value="InterPro"/>
</dbReference>
<dbReference type="SUPFAM" id="SSF89550">
    <property type="entry name" value="PHP domain-like"/>
    <property type="match status" value="1"/>
</dbReference>
<dbReference type="GO" id="GO:0003887">
    <property type="term" value="F:DNA-directed DNA polymerase activity"/>
    <property type="evidence" value="ECO:0007669"/>
    <property type="project" value="UniProtKB-KW"/>
</dbReference>
<dbReference type="InterPro" id="IPR029460">
    <property type="entry name" value="DNAPol_HHH"/>
</dbReference>
<gene>
    <name evidence="10" type="ORF">UR93_C0014G0002</name>
</gene>
<dbReference type="NCBIfam" id="NF004226">
    <property type="entry name" value="PRK05673.1"/>
    <property type="match status" value="1"/>
</dbReference>
<dbReference type="Gene3D" id="1.10.150.870">
    <property type="match status" value="1"/>
</dbReference>
<evidence type="ECO:0000259" key="9">
    <source>
        <dbReference type="SMART" id="SM00481"/>
    </source>
</evidence>
<organism evidence="10 11">
    <name type="scientific">Berkelbacteria bacterium GW2011_GWA2_35_9</name>
    <dbReference type="NCBI Taxonomy" id="1618333"/>
    <lineage>
        <taxon>Bacteria</taxon>
        <taxon>Candidatus Berkelbacteria</taxon>
    </lineage>
</organism>
<dbReference type="PATRIC" id="fig|1618333.3.peg.441"/>
<accession>A0A0G0FLY3</accession>
<dbReference type="Gene3D" id="2.40.50.140">
    <property type="entry name" value="Nucleic acid-binding proteins"/>
    <property type="match status" value="1"/>
</dbReference>
<dbReference type="InterPro" id="IPR004805">
    <property type="entry name" value="DnaE2/DnaE/PolC"/>
</dbReference>
<dbReference type="SMART" id="SM00481">
    <property type="entry name" value="POLIIIAc"/>
    <property type="match status" value="1"/>
</dbReference>
<dbReference type="CDD" id="cd04485">
    <property type="entry name" value="DnaE_OBF"/>
    <property type="match status" value="1"/>
</dbReference>
<dbReference type="EC" id="2.7.7.7" evidence="2"/>
<keyword evidence="4" id="KW-0808">Transferase</keyword>
<dbReference type="NCBIfam" id="TIGR00594">
    <property type="entry name" value="polc"/>
    <property type="match status" value="1"/>
</dbReference>
<evidence type="ECO:0000256" key="6">
    <source>
        <dbReference type="ARBA" id="ARBA00022705"/>
    </source>
</evidence>
<evidence type="ECO:0000256" key="8">
    <source>
        <dbReference type="ARBA" id="ARBA00049244"/>
    </source>
</evidence>
<dbReference type="AlphaFoldDB" id="A0A0G0FLY3"/>
<dbReference type="CDD" id="cd12113">
    <property type="entry name" value="PHP_PolIIIA_DnaE3"/>
    <property type="match status" value="1"/>
</dbReference>
<name>A0A0G0FLY3_9BACT</name>
<dbReference type="Pfam" id="PF01336">
    <property type="entry name" value="tRNA_anti-codon"/>
    <property type="match status" value="1"/>
</dbReference>
<dbReference type="Gene3D" id="3.20.20.140">
    <property type="entry name" value="Metal-dependent hydrolases"/>
    <property type="match status" value="1"/>
</dbReference>
<dbReference type="InterPro" id="IPR011708">
    <property type="entry name" value="DNA_pol3_alpha_NTPase_dom"/>
</dbReference>
<dbReference type="Pfam" id="PF17657">
    <property type="entry name" value="DNA_pol3_finger"/>
    <property type="match status" value="1"/>
</dbReference>